<proteinExistence type="predicted"/>
<dbReference type="Proteomes" id="UP001470230">
    <property type="component" value="Unassembled WGS sequence"/>
</dbReference>
<keyword evidence="2" id="KW-1185">Reference proteome</keyword>
<reference evidence="1 2" key="1">
    <citation type="submission" date="2024-04" db="EMBL/GenBank/DDBJ databases">
        <title>Tritrichomonas musculus Genome.</title>
        <authorList>
            <person name="Alves-Ferreira E."/>
            <person name="Grigg M."/>
            <person name="Lorenzi H."/>
            <person name="Galac M."/>
        </authorList>
    </citation>
    <scope>NUCLEOTIDE SEQUENCE [LARGE SCALE GENOMIC DNA]</scope>
    <source>
        <strain evidence="1 2">EAF2021</strain>
    </source>
</reference>
<organism evidence="1 2">
    <name type="scientific">Tritrichomonas musculus</name>
    <dbReference type="NCBI Taxonomy" id="1915356"/>
    <lineage>
        <taxon>Eukaryota</taxon>
        <taxon>Metamonada</taxon>
        <taxon>Parabasalia</taxon>
        <taxon>Tritrichomonadida</taxon>
        <taxon>Tritrichomonadidae</taxon>
        <taxon>Tritrichomonas</taxon>
    </lineage>
</organism>
<name>A0ABR2L1A3_9EUKA</name>
<evidence type="ECO:0000313" key="1">
    <source>
        <dbReference type="EMBL" id="KAK8896477.1"/>
    </source>
</evidence>
<evidence type="ECO:0000313" key="2">
    <source>
        <dbReference type="Proteomes" id="UP001470230"/>
    </source>
</evidence>
<sequence length="63" mass="7784">MLEQYLFKDIKTCETDFINTTEYEKVKEYGRLDYYVEQCTMLVNELDDDNTYKHFEKDLRKII</sequence>
<comment type="caution">
    <text evidence="1">The sequence shown here is derived from an EMBL/GenBank/DDBJ whole genome shotgun (WGS) entry which is preliminary data.</text>
</comment>
<accession>A0ABR2L1A3</accession>
<protein>
    <submittedName>
        <fullName evidence="1">Uncharacterized protein</fullName>
    </submittedName>
</protein>
<dbReference type="EMBL" id="JAPFFF010000002">
    <property type="protein sequence ID" value="KAK8896477.1"/>
    <property type="molecule type" value="Genomic_DNA"/>
</dbReference>
<gene>
    <name evidence="1" type="ORF">M9Y10_014377</name>
</gene>